<dbReference type="Pfam" id="PF14555">
    <property type="entry name" value="UBA_4"/>
    <property type="match status" value="1"/>
</dbReference>
<evidence type="ECO:0000256" key="1">
    <source>
        <dbReference type="SAM" id="MobiDB-lite"/>
    </source>
</evidence>
<dbReference type="SMART" id="SM00166">
    <property type="entry name" value="UBX"/>
    <property type="match status" value="1"/>
</dbReference>
<dbReference type="GO" id="GO:0031468">
    <property type="term" value="P:nuclear membrane reassembly"/>
    <property type="evidence" value="ECO:0007669"/>
    <property type="project" value="TreeGrafter"/>
</dbReference>
<dbReference type="PROSITE" id="PS51399">
    <property type="entry name" value="SEP"/>
    <property type="match status" value="1"/>
</dbReference>
<dbReference type="Proteomes" id="UP001362899">
    <property type="component" value="Unassembled WGS sequence"/>
</dbReference>
<dbReference type="GO" id="GO:0043130">
    <property type="term" value="F:ubiquitin binding"/>
    <property type="evidence" value="ECO:0007669"/>
    <property type="project" value="TreeGrafter"/>
</dbReference>
<dbReference type="InterPro" id="IPR029071">
    <property type="entry name" value="Ubiquitin-like_domsf"/>
</dbReference>
<dbReference type="GO" id="GO:0000045">
    <property type="term" value="P:autophagosome assembly"/>
    <property type="evidence" value="ECO:0007669"/>
    <property type="project" value="TreeGrafter"/>
</dbReference>
<organism evidence="4 5">
    <name type="scientific">Starmerella bacillaris</name>
    <name type="common">Yeast</name>
    <name type="synonym">Candida zemplinina</name>
    <dbReference type="NCBI Taxonomy" id="1247836"/>
    <lineage>
        <taxon>Eukaryota</taxon>
        <taxon>Fungi</taxon>
        <taxon>Dikarya</taxon>
        <taxon>Ascomycota</taxon>
        <taxon>Saccharomycotina</taxon>
        <taxon>Dipodascomycetes</taxon>
        <taxon>Dipodascales</taxon>
        <taxon>Trichomonascaceae</taxon>
        <taxon>Starmerella</taxon>
    </lineage>
</organism>
<dbReference type="CDD" id="cd14273">
    <property type="entry name" value="UBA_TAP-C_like"/>
    <property type="match status" value="1"/>
</dbReference>
<feature type="compositionally biased region" description="Low complexity" evidence="1">
    <location>
        <begin position="282"/>
        <end position="295"/>
    </location>
</feature>
<gene>
    <name evidence="4" type="ORF">DASB73_040420</name>
</gene>
<evidence type="ECO:0000259" key="3">
    <source>
        <dbReference type="PROSITE" id="PS51399"/>
    </source>
</evidence>
<dbReference type="SUPFAM" id="SSF102848">
    <property type="entry name" value="NSFL1 (p97 ATPase) cofactor p47, SEP domain"/>
    <property type="match status" value="1"/>
</dbReference>
<feature type="region of interest" description="Disordered" evidence="1">
    <location>
        <begin position="243"/>
        <end position="295"/>
    </location>
</feature>
<dbReference type="GO" id="GO:0005634">
    <property type="term" value="C:nucleus"/>
    <property type="evidence" value="ECO:0007669"/>
    <property type="project" value="TreeGrafter"/>
</dbReference>
<dbReference type="Gene3D" id="3.30.420.210">
    <property type="entry name" value="SEP domain"/>
    <property type="match status" value="1"/>
</dbReference>
<feature type="domain" description="SEP" evidence="3">
    <location>
        <begin position="185"/>
        <end position="250"/>
    </location>
</feature>
<dbReference type="Pfam" id="PF00789">
    <property type="entry name" value="UBX"/>
    <property type="match status" value="1"/>
</dbReference>
<dbReference type="EMBL" id="BTGC01000008">
    <property type="protein sequence ID" value="GMM53079.1"/>
    <property type="molecule type" value="Genomic_DNA"/>
</dbReference>
<keyword evidence="5" id="KW-1185">Reference proteome</keyword>
<proteinExistence type="predicted"/>
<dbReference type="GO" id="GO:0007030">
    <property type="term" value="P:Golgi organization"/>
    <property type="evidence" value="ECO:0007669"/>
    <property type="project" value="TreeGrafter"/>
</dbReference>
<accession>A0AAV5RNG1</accession>
<evidence type="ECO:0000259" key="2">
    <source>
        <dbReference type="PROSITE" id="PS50033"/>
    </source>
</evidence>
<reference evidence="4 5" key="1">
    <citation type="journal article" date="2023" name="Elife">
        <title>Identification of key yeast species and microbe-microbe interactions impacting larval growth of Drosophila in the wild.</title>
        <authorList>
            <person name="Mure A."/>
            <person name="Sugiura Y."/>
            <person name="Maeda R."/>
            <person name="Honda K."/>
            <person name="Sakurai N."/>
            <person name="Takahashi Y."/>
            <person name="Watada M."/>
            <person name="Katoh T."/>
            <person name="Gotoh A."/>
            <person name="Gotoh Y."/>
            <person name="Taniguchi I."/>
            <person name="Nakamura K."/>
            <person name="Hayashi T."/>
            <person name="Katayama T."/>
            <person name="Uemura T."/>
            <person name="Hattori Y."/>
        </authorList>
    </citation>
    <scope>NUCLEOTIDE SEQUENCE [LARGE SCALE GENOMIC DNA]</scope>
    <source>
        <strain evidence="4 5">SB-73</strain>
    </source>
</reference>
<dbReference type="InterPro" id="IPR001012">
    <property type="entry name" value="UBX_dom"/>
</dbReference>
<dbReference type="FunFam" id="3.30.420.210:FF:000002">
    <property type="entry name" value="UBX domain-containing protein 1"/>
    <property type="match status" value="1"/>
</dbReference>
<dbReference type="PROSITE" id="PS50033">
    <property type="entry name" value="UBX"/>
    <property type="match status" value="1"/>
</dbReference>
<dbReference type="Gene3D" id="3.10.20.90">
    <property type="entry name" value="Phosphatidylinositol 3-kinase Catalytic Subunit, Chain A, domain 1"/>
    <property type="match status" value="1"/>
</dbReference>
<dbReference type="AlphaFoldDB" id="A0AAV5RNG1"/>
<evidence type="ECO:0000313" key="5">
    <source>
        <dbReference type="Proteomes" id="UP001362899"/>
    </source>
</evidence>
<comment type="caution">
    <text evidence="4">The sequence shown here is derived from an EMBL/GenBank/DDBJ whole genome shotgun (WGS) entry which is preliminary data.</text>
</comment>
<dbReference type="GO" id="GO:0061025">
    <property type="term" value="P:membrane fusion"/>
    <property type="evidence" value="ECO:0007669"/>
    <property type="project" value="TreeGrafter"/>
</dbReference>
<sequence>MIGPCRDKATHDIVNFNFQSATTYRYEALTRYVYCIHLRYSSVSKYLILRSMDAEAQFIQATGANSATARRFLAQSNGDVARAIQNYRQQYSSSSRVVTLSDLSANGSEQPQLFAGGERSALAVTNPDAASGLVDSILRKAKSGSGHSAEPPSAFGGSGTRLGSFEDEGEAATDDQPAASPELPVVERTLYFWRNGFSIDDGPLYSLDDPANAVYLRAINQGRAPLALLNVANDQAVDVRIQNRPDEDYVQPVKPPSLDNAGEGRRLGSVDPSSDVPNPNATNNTPSLETTTTNNLDTITDANSDADCTVQIRLIDGSRHKVRVNSKGPVQQLYDYCDRINTAHISYILQTSFPKKRLEDHDQSLADAQVVNAVVVQLLI</sequence>
<feature type="compositionally biased region" description="Polar residues" evidence="1">
    <location>
        <begin position="271"/>
        <end position="281"/>
    </location>
</feature>
<dbReference type="InterPro" id="IPR036241">
    <property type="entry name" value="NSFL1C_SEP_dom_sf"/>
</dbReference>
<dbReference type="Gene3D" id="1.10.8.10">
    <property type="entry name" value="DNA helicase RuvA subunit, C-terminal domain"/>
    <property type="match status" value="1"/>
</dbReference>
<dbReference type="SMART" id="SM00553">
    <property type="entry name" value="SEP"/>
    <property type="match status" value="1"/>
</dbReference>
<dbReference type="Pfam" id="PF08059">
    <property type="entry name" value="SEP"/>
    <property type="match status" value="1"/>
</dbReference>
<protein>
    <submittedName>
        <fullName evidence="4">Protein phosphatase regulator</fullName>
    </submittedName>
</protein>
<feature type="region of interest" description="Disordered" evidence="1">
    <location>
        <begin position="142"/>
        <end position="181"/>
    </location>
</feature>
<dbReference type="SUPFAM" id="SSF54236">
    <property type="entry name" value="Ubiquitin-like"/>
    <property type="match status" value="1"/>
</dbReference>
<dbReference type="GO" id="GO:0005829">
    <property type="term" value="C:cytosol"/>
    <property type="evidence" value="ECO:0007669"/>
    <property type="project" value="TreeGrafter"/>
</dbReference>
<dbReference type="PANTHER" id="PTHR23333:SF20">
    <property type="entry name" value="NSFL1 COFACTOR P47"/>
    <property type="match status" value="1"/>
</dbReference>
<dbReference type="PANTHER" id="PTHR23333">
    <property type="entry name" value="UBX DOMAIN CONTAINING PROTEIN"/>
    <property type="match status" value="1"/>
</dbReference>
<feature type="domain" description="UBX" evidence="2">
    <location>
        <begin position="303"/>
        <end position="378"/>
    </location>
</feature>
<name>A0AAV5RNG1_STABA</name>
<dbReference type="GO" id="GO:0043161">
    <property type="term" value="P:proteasome-mediated ubiquitin-dependent protein catabolic process"/>
    <property type="evidence" value="ECO:0007669"/>
    <property type="project" value="TreeGrafter"/>
</dbReference>
<evidence type="ECO:0000313" key="4">
    <source>
        <dbReference type="EMBL" id="GMM53079.1"/>
    </source>
</evidence>
<dbReference type="InterPro" id="IPR012989">
    <property type="entry name" value="SEP_domain"/>
</dbReference>